<comment type="caution">
    <text evidence="1">The sequence shown here is derived from an EMBL/GenBank/DDBJ whole genome shotgun (WGS) entry which is preliminary data.</text>
</comment>
<organism evidence="1">
    <name type="scientific">marine sediment metagenome</name>
    <dbReference type="NCBI Taxonomy" id="412755"/>
    <lineage>
        <taxon>unclassified sequences</taxon>
        <taxon>metagenomes</taxon>
        <taxon>ecological metagenomes</taxon>
    </lineage>
</organism>
<dbReference type="EMBL" id="LAZR01060572">
    <property type="protein sequence ID" value="KKK65401.1"/>
    <property type="molecule type" value="Genomic_DNA"/>
</dbReference>
<dbReference type="AlphaFoldDB" id="A0A0F8ZZP9"/>
<accession>A0A0F8ZZP9</accession>
<evidence type="ECO:0008006" key="2">
    <source>
        <dbReference type="Google" id="ProtNLM"/>
    </source>
</evidence>
<reference evidence="1" key="1">
    <citation type="journal article" date="2015" name="Nature">
        <title>Complex archaea that bridge the gap between prokaryotes and eukaryotes.</title>
        <authorList>
            <person name="Spang A."/>
            <person name="Saw J.H."/>
            <person name="Jorgensen S.L."/>
            <person name="Zaremba-Niedzwiedzka K."/>
            <person name="Martijn J."/>
            <person name="Lind A.E."/>
            <person name="van Eijk R."/>
            <person name="Schleper C."/>
            <person name="Guy L."/>
            <person name="Ettema T.J."/>
        </authorList>
    </citation>
    <scope>NUCLEOTIDE SEQUENCE</scope>
</reference>
<proteinExistence type="predicted"/>
<protein>
    <recommendedName>
        <fullName evidence="2">DUF1257 domain-containing protein</fullName>
    </recommendedName>
</protein>
<name>A0A0F8ZZP9_9ZZZZ</name>
<sequence>MSHIVNIKTEVRDVAAVRAACRRLNLAEPVHGKVKLFSGEAVGLAVRLPDWRYPVVCHTATGQIEFDNFDGRWGEQKQLDRFMQSYAVEKAKIESRRQGYSVTERPLADGPIKLVIEVSGGAA</sequence>
<gene>
    <name evidence="1" type="ORF">LCGC14_2974510</name>
</gene>
<evidence type="ECO:0000313" key="1">
    <source>
        <dbReference type="EMBL" id="KKK65401.1"/>
    </source>
</evidence>